<dbReference type="Gene3D" id="1.50.40.10">
    <property type="entry name" value="Mitochondrial carrier domain"/>
    <property type="match status" value="1"/>
</dbReference>
<proteinExistence type="inferred from homology"/>
<dbReference type="Pfam" id="PF00153">
    <property type="entry name" value="Mito_carr"/>
    <property type="match status" value="3"/>
</dbReference>
<dbReference type="SUPFAM" id="SSF103506">
    <property type="entry name" value="Mitochondrial carrier"/>
    <property type="match status" value="1"/>
</dbReference>
<evidence type="ECO:0000256" key="8">
    <source>
        <dbReference type="ARBA" id="ARBA00023136"/>
    </source>
</evidence>
<evidence type="ECO:0000256" key="7">
    <source>
        <dbReference type="ARBA" id="ARBA00023128"/>
    </source>
</evidence>
<dbReference type="InterPro" id="IPR050567">
    <property type="entry name" value="Mitochondrial_Carrier"/>
</dbReference>
<keyword evidence="8 9" id="KW-0472">Membrane</keyword>
<name>A0A9Q3DT78_9BASI</name>
<keyword evidence="4 9" id="KW-0812">Transmembrane</keyword>
<gene>
    <name evidence="11" type="ORF">O181_047457</name>
</gene>
<dbReference type="GO" id="GO:0000064">
    <property type="term" value="F:L-ornithine transmembrane transporter activity"/>
    <property type="evidence" value="ECO:0007669"/>
    <property type="project" value="TreeGrafter"/>
</dbReference>
<dbReference type="EMBL" id="AVOT02019884">
    <property type="protein sequence ID" value="MBW0507742.1"/>
    <property type="molecule type" value="Genomic_DNA"/>
</dbReference>
<feature type="repeat" description="Solcar" evidence="9">
    <location>
        <begin position="21"/>
        <end position="106"/>
    </location>
</feature>
<keyword evidence="3 10" id="KW-0813">Transport</keyword>
<dbReference type="PROSITE" id="PS50920">
    <property type="entry name" value="SOLCAR"/>
    <property type="match status" value="3"/>
</dbReference>
<accession>A0A9Q3DT78</accession>
<dbReference type="GO" id="GO:0031966">
    <property type="term" value="C:mitochondrial membrane"/>
    <property type="evidence" value="ECO:0007669"/>
    <property type="project" value="UniProtKB-SubCell"/>
</dbReference>
<dbReference type="PANTHER" id="PTHR45624">
    <property type="entry name" value="MITOCHONDRIAL BASIC AMINO ACIDS TRANSPORTER-RELATED"/>
    <property type="match status" value="1"/>
</dbReference>
<feature type="repeat" description="Solcar" evidence="9">
    <location>
        <begin position="119"/>
        <end position="207"/>
    </location>
</feature>
<evidence type="ECO:0000256" key="9">
    <source>
        <dbReference type="PROSITE-ProRule" id="PRU00282"/>
    </source>
</evidence>
<evidence type="ECO:0008006" key="13">
    <source>
        <dbReference type="Google" id="ProtNLM"/>
    </source>
</evidence>
<comment type="caution">
    <text evidence="11">The sequence shown here is derived from an EMBL/GenBank/DDBJ whole genome shotgun (WGS) entry which is preliminary data.</text>
</comment>
<keyword evidence="5" id="KW-0677">Repeat</keyword>
<dbReference type="AlphaFoldDB" id="A0A9Q3DT78"/>
<evidence type="ECO:0000256" key="2">
    <source>
        <dbReference type="ARBA" id="ARBA00006375"/>
    </source>
</evidence>
<reference evidence="11" key="1">
    <citation type="submission" date="2021-03" db="EMBL/GenBank/DDBJ databases">
        <title>Draft genome sequence of rust myrtle Austropuccinia psidii MF-1, a brazilian biotype.</title>
        <authorList>
            <person name="Quecine M.C."/>
            <person name="Pachon D.M.R."/>
            <person name="Bonatelli M.L."/>
            <person name="Correr F.H."/>
            <person name="Franceschini L.M."/>
            <person name="Leite T.F."/>
            <person name="Margarido G.R.A."/>
            <person name="Almeida C.A."/>
            <person name="Ferrarezi J.A."/>
            <person name="Labate C.A."/>
        </authorList>
    </citation>
    <scope>NUCLEOTIDE SEQUENCE</scope>
    <source>
        <strain evidence="11">MF-1</strain>
    </source>
</reference>
<keyword evidence="7" id="KW-0496">Mitochondrion</keyword>
<evidence type="ECO:0000256" key="3">
    <source>
        <dbReference type="ARBA" id="ARBA00022448"/>
    </source>
</evidence>
<sequence length="312" mass="34211">MNNKGDSQGPQDQINTRSNGTIDLRGFLAGVLSGLTKLIVGHPFDTIKLRLQCSPRNFYAGPLDCLSKTLQREGFRALYKGASPPAFGWALSDALLMGSLHQYRTWLSQIQGLEPSQPLSLTSHAIAGAMAGWTVCTVVTPVETLKAKLQIQTSDPRTRLYTGPIDCAQKMIKQAGVASLYHALPATLLFRTSFAVMFSSYNFINDHLNQFATRHPNSPLAFNKPMAQFLAGGISAELFWLISLPFDAVKNRMMCDSVTNPRYPNWLSAARSIKSDGGVCAFYRGFVPTALRAFPTNAAALVVWEGSMRLMN</sequence>
<dbReference type="GO" id="GO:1990575">
    <property type="term" value="P:mitochondrial L-ornithine transmembrane transport"/>
    <property type="evidence" value="ECO:0007669"/>
    <property type="project" value="TreeGrafter"/>
</dbReference>
<dbReference type="OrthoDB" id="193856at2759"/>
<keyword evidence="12" id="KW-1185">Reference proteome</keyword>
<keyword evidence="6" id="KW-1133">Transmembrane helix</keyword>
<evidence type="ECO:0000256" key="1">
    <source>
        <dbReference type="ARBA" id="ARBA00004225"/>
    </source>
</evidence>
<evidence type="ECO:0000256" key="10">
    <source>
        <dbReference type="RuleBase" id="RU000488"/>
    </source>
</evidence>
<evidence type="ECO:0000256" key="6">
    <source>
        <dbReference type="ARBA" id="ARBA00022989"/>
    </source>
</evidence>
<comment type="similarity">
    <text evidence="2 10">Belongs to the mitochondrial carrier (TC 2.A.29) family.</text>
</comment>
<comment type="subcellular location">
    <subcellularLocation>
        <location evidence="1">Mitochondrion membrane</location>
        <topology evidence="1">Multi-pass membrane protein</topology>
    </subcellularLocation>
</comment>
<dbReference type="InterPro" id="IPR023395">
    <property type="entry name" value="MCP_dom_sf"/>
</dbReference>
<dbReference type="InterPro" id="IPR018108">
    <property type="entry name" value="MCP_transmembrane"/>
</dbReference>
<evidence type="ECO:0000313" key="11">
    <source>
        <dbReference type="EMBL" id="MBW0507742.1"/>
    </source>
</evidence>
<evidence type="ECO:0000256" key="5">
    <source>
        <dbReference type="ARBA" id="ARBA00022737"/>
    </source>
</evidence>
<evidence type="ECO:0000256" key="4">
    <source>
        <dbReference type="ARBA" id="ARBA00022692"/>
    </source>
</evidence>
<dbReference type="Proteomes" id="UP000765509">
    <property type="component" value="Unassembled WGS sequence"/>
</dbReference>
<dbReference type="PANTHER" id="PTHR45624:SF57">
    <property type="entry name" value="MITOCHONDRIAL SUBSTRATE CARRIER FAMILY PROTEIN L"/>
    <property type="match status" value="1"/>
</dbReference>
<evidence type="ECO:0000313" key="12">
    <source>
        <dbReference type="Proteomes" id="UP000765509"/>
    </source>
</evidence>
<feature type="repeat" description="Solcar" evidence="9">
    <location>
        <begin position="223"/>
        <end position="310"/>
    </location>
</feature>
<organism evidence="11 12">
    <name type="scientific">Austropuccinia psidii MF-1</name>
    <dbReference type="NCBI Taxonomy" id="1389203"/>
    <lineage>
        <taxon>Eukaryota</taxon>
        <taxon>Fungi</taxon>
        <taxon>Dikarya</taxon>
        <taxon>Basidiomycota</taxon>
        <taxon>Pucciniomycotina</taxon>
        <taxon>Pucciniomycetes</taxon>
        <taxon>Pucciniales</taxon>
        <taxon>Sphaerophragmiaceae</taxon>
        <taxon>Austropuccinia</taxon>
    </lineage>
</organism>
<protein>
    <recommendedName>
        <fullName evidence="13">Mitochondrial carrier</fullName>
    </recommendedName>
</protein>